<evidence type="ECO:0000256" key="5">
    <source>
        <dbReference type="ARBA" id="ARBA00022692"/>
    </source>
</evidence>
<evidence type="ECO:0000256" key="8">
    <source>
        <dbReference type="ARBA" id="ARBA00038436"/>
    </source>
</evidence>
<keyword evidence="4 9" id="KW-0997">Cell inner membrane</keyword>
<dbReference type="InterPro" id="IPR055348">
    <property type="entry name" value="DctQ"/>
</dbReference>
<comment type="caution">
    <text evidence="12">The sequence shown here is derived from an EMBL/GenBank/DDBJ whole genome shotgun (WGS) entry which is preliminary data.</text>
</comment>
<evidence type="ECO:0000313" key="13">
    <source>
        <dbReference type="Proteomes" id="UP001352263"/>
    </source>
</evidence>
<proteinExistence type="inferred from homology"/>
<sequence>MRHLVLRAERLVEWLMGLALAIMVVLVFGNVVLRYVFSSGIAWAEEISRLMFVWLIFLGAVLALRQHAHLGMEMVQAKLPPSLRRACAVVSHLLMLYGLWLFLDGSWTQTVIGMNTYSTVLGYPTALMAGSGLLCAASMMLIVGVNLWRILRNDSRAMVPGSTIENNAPPPAEAHAVSATPAAHGQLPREV</sequence>
<evidence type="ECO:0000256" key="2">
    <source>
        <dbReference type="ARBA" id="ARBA00022448"/>
    </source>
</evidence>
<keyword evidence="7 9" id="KW-0472">Membrane</keyword>
<evidence type="ECO:0000256" key="6">
    <source>
        <dbReference type="ARBA" id="ARBA00022989"/>
    </source>
</evidence>
<feature type="domain" description="Tripartite ATP-independent periplasmic transporters DctQ component" evidence="11">
    <location>
        <begin position="23"/>
        <end position="152"/>
    </location>
</feature>
<evidence type="ECO:0000259" key="11">
    <source>
        <dbReference type="Pfam" id="PF04290"/>
    </source>
</evidence>
<gene>
    <name evidence="12" type="ORF">RY831_28075</name>
</gene>
<organism evidence="12 13">
    <name type="scientific">Noviherbaspirillum album</name>
    <dbReference type="NCBI Taxonomy" id="3080276"/>
    <lineage>
        <taxon>Bacteria</taxon>
        <taxon>Pseudomonadati</taxon>
        <taxon>Pseudomonadota</taxon>
        <taxon>Betaproteobacteria</taxon>
        <taxon>Burkholderiales</taxon>
        <taxon>Oxalobacteraceae</taxon>
        <taxon>Noviherbaspirillum</taxon>
    </lineage>
</organism>
<evidence type="ECO:0000256" key="1">
    <source>
        <dbReference type="ARBA" id="ARBA00004429"/>
    </source>
</evidence>
<evidence type="ECO:0000256" key="9">
    <source>
        <dbReference type="RuleBase" id="RU369079"/>
    </source>
</evidence>
<dbReference type="Proteomes" id="UP001352263">
    <property type="component" value="Unassembled WGS sequence"/>
</dbReference>
<feature type="transmembrane region" description="Helical" evidence="9">
    <location>
        <begin position="47"/>
        <end position="64"/>
    </location>
</feature>
<keyword evidence="2 9" id="KW-0813">Transport</keyword>
<comment type="similarity">
    <text evidence="8 9">Belongs to the TRAP transporter small permease family.</text>
</comment>
<feature type="transmembrane region" description="Helical" evidence="9">
    <location>
        <begin position="12"/>
        <end position="35"/>
    </location>
</feature>
<reference evidence="12 13" key="1">
    <citation type="submission" date="2023-10" db="EMBL/GenBank/DDBJ databases">
        <title>Noviherbaspirillum sp. CPCC 100848 genome assembly.</title>
        <authorList>
            <person name="Li X.Y."/>
            <person name="Fang X.M."/>
        </authorList>
    </citation>
    <scope>NUCLEOTIDE SEQUENCE [LARGE SCALE GENOMIC DNA]</scope>
    <source>
        <strain evidence="12 13">CPCC 100848</strain>
    </source>
</reference>
<dbReference type="InterPro" id="IPR007387">
    <property type="entry name" value="TRAP_DctQ"/>
</dbReference>
<feature type="region of interest" description="Disordered" evidence="10">
    <location>
        <begin position="162"/>
        <end position="191"/>
    </location>
</feature>
<dbReference type="EMBL" id="JAWIIV010000041">
    <property type="protein sequence ID" value="MEC4723023.1"/>
    <property type="molecule type" value="Genomic_DNA"/>
</dbReference>
<name>A0ABU6JH78_9BURK</name>
<evidence type="ECO:0000256" key="3">
    <source>
        <dbReference type="ARBA" id="ARBA00022475"/>
    </source>
</evidence>
<keyword evidence="3" id="KW-1003">Cell membrane</keyword>
<comment type="function">
    <text evidence="9">Part of the tripartite ATP-independent periplasmic (TRAP) transport system.</text>
</comment>
<dbReference type="RefSeq" id="WP_326509647.1">
    <property type="nucleotide sequence ID" value="NZ_JAWIIV010000041.1"/>
</dbReference>
<feature type="transmembrane region" description="Helical" evidence="9">
    <location>
        <begin position="85"/>
        <end position="103"/>
    </location>
</feature>
<comment type="subcellular location">
    <subcellularLocation>
        <location evidence="1 9">Cell inner membrane</location>
        <topology evidence="1 9">Multi-pass membrane protein</topology>
    </subcellularLocation>
</comment>
<feature type="transmembrane region" description="Helical" evidence="9">
    <location>
        <begin position="123"/>
        <end position="148"/>
    </location>
</feature>
<evidence type="ECO:0000313" key="12">
    <source>
        <dbReference type="EMBL" id="MEC4723023.1"/>
    </source>
</evidence>
<comment type="subunit">
    <text evidence="9">The complex comprises the extracytoplasmic solute receptor protein and the two transmembrane proteins.</text>
</comment>
<dbReference type="PANTHER" id="PTHR35011">
    <property type="entry name" value="2,3-DIKETO-L-GULONATE TRAP TRANSPORTER SMALL PERMEASE PROTEIN YIAM"/>
    <property type="match status" value="1"/>
</dbReference>
<dbReference type="Pfam" id="PF04290">
    <property type="entry name" value="DctQ"/>
    <property type="match status" value="1"/>
</dbReference>
<protein>
    <recommendedName>
        <fullName evidence="9">TRAP transporter small permease protein</fullName>
    </recommendedName>
</protein>
<keyword evidence="6 9" id="KW-1133">Transmembrane helix</keyword>
<evidence type="ECO:0000256" key="7">
    <source>
        <dbReference type="ARBA" id="ARBA00023136"/>
    </source>
</evidence>
<keyword evidence="5 9" id="KW-0812">Transmembrane</keyword>
<evidence type="ECO:0000256" key="10">
    <source>
        <dbReference type="SAM" id="MobiDB-lite"/>
    </source>
</evidence>
<keyword evidence="13" id="KW-1185">Reference proteome</keyword>
<accession>A0ABU6JH78</accession>
<dbReference type="PANTHER" id="PTHR35011:SF2">
    <property type="entry name" value="2,3-DIKETO-L-GULONATE TRAP TRANSPORTER SMALL PERMEASE PROTEIN YIAM"/>
    <property type="match status" value="1"/>
</dbReference>
<evidence type="ECO:0000256" key="4">
    <source>
        <dbReference type="ARBA" id="ARBA00022519"/>
    </source>
</evidence>